<dbReference type="NCBIfam" id="TIGR03426">
    <property type="entry name" value="shape_MreD"/>
    <property type="match status" value="1"/>
</dbReference>
<evidence type="ECO:0000313" key="10">
    <source>
        <dbReference type="EMBL" id="TXK59781.1"/>
    </source>
</evidence>
<comment type="function">
    <text evidence="8">Involved in formation of the rod shape of the cell. May also contribute to regulation of formation of penicillin-binding proteins.</text>
</comment>
<feature type="transmembrane region" description="Helical" evidence="9">
    <location>
        <begin position="56"/>
        <end position="73"/>
    </location>
</feature>
<keyword evidence="5 8" id="KW-0133">Cell shape</keyword>
<keyword evidence="8" id="KW-0997">Cell inner membrane</keyword>
<evidence type="ECO:0000256" key="2">
    <source>
        <dbReference type="ARBA" id="ARBA00007776"/>
    </source>
</evidence>
<sequence>MSRLRGNPLLFWLSLLVAVLLGLVPMPGLAAALKPYWLGLVLVYWLLEEPQRAGLGLAFALGLVADLVFGTLFGEQALRLVMLAFIVQRFRPRLRFFPLWQQAVAVAALMLNDRVISAAVRLFSGEGMPPVEFWLSPLAALLLWPWLFLLLDFQRMRGREREG</sequence>
<dbReference type="PANTHER" id="PTHR37484:SF1">
    <property type="entry name" value="ROD SHAPE-DETERMINING PROTEIN MRED"/>
    <property type="match status" value="1"/>
</dbReference>
<dbReference type="Pfam" id="PF04093">
    <property type="entry name" value="MreD"/>
    <property type="match status" value="1"/>
</dbReference>
<comment type="caution">
    <text evidence="10">The sequence shown here is derived from an EMBL/GenBank/DDBJ whole genome shotgun (WGS) entry which is preliminary data.</text>
</comment>
<dbReference type="RefSeq" id="WP_147892395.1">
    <property type="nucleotide sequence ID" value="NZ_VRTS01000010.1"/>
</dbReference>
<dbReference type="InterPro" id="IPR007227">
    <property type="entry name" value="Cell_shape_determining_MreD"/>
</dbReference>
<comment type="subcellular location">
    <subcellularLocation>
        <location evidence="8">Cell inner membrane</location>
    </subcellularLocation>
    <subcellularLocation>
        <location evidence="1">Cell membrane</location>
        <topology evidence="1">Multi-pass membrane protein</topology>
    </subcellularLocation>
</comment>
<dbReference type="Proteomes" id="UP000321248">
    <property type="component" value="Unassembled WGS sequence"/>
</dbReference>
<comment type="similarity">
    <text evidence="2 8">Belongs to the MreD family.</text>
</comment>
<name>A0A5C8KIN2_9GAMM</name>
<evidence type="ECO:0000256" key="5">
    <source>
        <dbReference type="ARBA" id="ARBA00022960"/>
    </source>
</evidence>
<protein>
    <recommendedName>
        <fullName evidence="8">Rod shape-determining protein MreD</fullName>
    </recommendedName>
</protein>
<evidence type="ECO:0000256" key="9">
    <source>
        <dbReference type="SAM" id="Phobius"/>
    </source>
</evidence>
<dbReference type="PIRSF" id="PIRSF018472">
    <property type="entry name" value="MreD_proteobac"/>
    <property type="match status" value="1"/>
</dbReference>
<evidence type="ECO:0000256" key="3">
    <source>
        <dbReference type="ARBA" id="ARBA00022475"/>
    </source>
</evidence>
<keyword evidence="3 8" id="KW-1003">Cell membrane</keyword>
<evidence type="ECO:0000256" key="4">
    <source>
        <dbReference type="ARBA" id="ARBA00022692"/>
    </source>
</evidence>
<accession>A0A5C8KIN2</accession>
<keyword evidence="6 9" id="KW-1133">Transmembrane helix</keyword>
<gene>
    <name evidence="10" type="primary">mreD</name>
    <name evidence="10" type="ORF">FU658_12535</name>
</gene>
<dbReference type="EMBL" id="VRTS01000010">
    <property type="protein sequence ID" value="TXK59781.1"/>
    <property type="molecule type" value="Genomic_DNA"/>
</dbReference>
<evidence type="ECO:0000256" key="1">
    <source>
        <dbReference type="ARBA" id="ARBA00004651"/>
    </source>
</evidence>
<organism evidence="10 11">
    <name type="scientific">Alkalisalibacterium limincola</name>
    <dbReference type="NCBI Taxonomy" id="2699169"/>
    <lineage>
        <taxon>Bacteria</taxon>
        <taxon>Pseudomonadati</taxon>
        <taxon>Pseudomonadota</taxon>
        <taxon>Gammaproteobacteria</taxon>
        <taxon>Lysobacterales</taxon>
        <taxon>Lysobacteraceae</taxon>
        <taxon>Alkalisalibacterium</taxon>
    </lineage>
</organism>
<dbReference type="GO" id="GO:0005886">
    <property type="term" value="C:plasma membrane"/>
    <property type="evidence" value="ECO:0007669"/>
    <property type="project" value="UniProtKB-SubCell"/>
</dbReference>
<keyword evidence="7 8" id="KW-0472">Membrane</keyword>
<dbReference type="GO" id="GO:0008360">
    <property type="term" value="P:regulation of cell shape"/>
    <property type="evidence" value="ECO:0007669"/>
    <property type="project" value="UniProtKB-UniRule"/>
</dbReference>
<dbReference type="InterPro" id="IPR026034">
    <property type="entry name" value="MreD_proteobac"/>
</dbReference>
<feature type="transmembrane region" description="Helical" evidence="9">
    <location>
        <begin position="131"/>
        <end position="151"/>
    </location>
</feature>
<feature type="transmembrane region" description="Helical" evidence="9">
    <location>
        <begin position="94"/>
        <end position="111"/>
    </location>
</feature>
<dbReference type="AlphaFoldDB" id="A0A5C8KIN2"/>
<evidence type="ECO:0000256" key="6">
    <source>
        <dbReference type="ARBA" id="ARBA00022989"/>
    </source>
</evidence>
<proteinExistence type="inferred from homology"/>
<keyword evidence="4 9" id="KW-0812">Transmembrane</keyword>
<keyword evidence="11" id="KW-1185">Reference proteome</keyword>
<evidence type="ECO:0000256" key="7">
    <source>
        <dbReference type="ARBA" id="ARBA00023136"/>
    </source>
</evidence>
<dbReference type="OrthoDB" id="6647425at2"/>
<reference evidence="10 11" key="1">
    <citation type="submission" date="2019-08" db="EMBL/GenBank/DDBJ databases">
        <authorList>
            <person name="Karlyshev A.V."/>
        </authorList>
    </citation>
    <scope>NUCLEOTIDE SEQUENCE [LARGE SCALE GENOMIC DNA]</scope>
    <source>
        <strain evidence="10 11">Alg18-2.2</strain>
    </source>
</reference>
<evidence type="ECO:0000313" key="11">
    <source>
        <dbReference type="Proteomes" id="UP000321248"/>
    </source>
</evidence>
<evidence type="ECO:0000256" key="8">
    <source>
        <dbReference type="PIRNR" id="PIRNR018472"/>
    </source>
</evidence>
<dbReference type="PANTHER" id="PTHR37484">
    <property type="entry name" value="ROD SHAPE-DETERMINING PROTEIN MRED"/>
    <property type="match status" value="1"/>
</dbReference>